<evidence type="ECO:0000313" key="2">
    <source>
        <dbReference type="Proteomes" id="UP000632766"/>
    </source>
</evidence>
<proteinExistence type="predicted"/>
<sequence length="646" mass="71765">MSYLDNLRLTFAGDFQADVSTVNNDVRHFDNATFEDRFQNFQQGNVANGWWNSIGSGAYRLINCKVQSVHYQDGSGTTDATVDPAVGLFIDGSNDRVGGKLVDLDPQWQLASQIWGLKIRLTDGKIPHLLTANFEPAAFRDILFGRQEGASPGDQTAAASFQSVLTDLEWGDNLRNSRFLLELKKATSDGLLSIRLATFGYSTNSTSNRFTIGTVIGAIGPYRPKEPRSFVLGRRMVPLNGEKTADNVNFFDCRVDEATKTVFADFANALPLIDGYGSLKNLNDIQLAVLTDENTKEAQQVSKNSDFIALGTTIPYREQNWLRQTSGIWAVKLQPEIFELIQNKPLALIQMSNATNGVVVIRESINGLLIRADNFVHRVEPGETVRTNLFAVVYGKPLADAKITVALLPPLEGQGGGRDTDPSPPKATIPVINTPASALSFPASLSTNPEGKAELSIVTTNPNNPRKYLDGQVYMIQYQLDGQIEGQQQQFDFIYLLLHDEYVVPEQPTWLDHIQPILQQYSNLYPIMSKRLVNLGNYESVKEHRAILELAFSLHPSDPNFMPVTRDLSHPKQQTILKWLRQKTADGSYALVYGEPKLSLQQPKVDSPEVLVQAAPVEIEEIEDLGGKTQFYQGFQAARKINSDRT</sequence>
<dbReference type="EMBL" id="JAECZC010000074">
    <property type="protein sequence ID" value="MBH8565837.1"/>
    <property type="molecule type" value="Genomic_DNA"/>
</dbReference>
<evidence type="ECO:0000313" key="1">
    <source>
        <dbReference type="EMBL" id="MBH8565837.1"/>
    </source>
</evidence>
<reference evidence="1 2" key="1">
    <citation type="journal article" date="2021" name="Int. J. Syst. Evol. Microbiol.">
        <title>Amazonocrinis nigriterrae gen. nov., sp. nov., Atlanticothrix silvestris gen. nov., sp. nov. and Dendronalium phyllosphericum gen. nov., sp. nov., nostocacean cyanobacteria from Brazilian environments.</title>
        <authorList>
            <person name="Alvarenga D.O."/>
            <person name="Andreote A.P.D."/>
            <person name="Branco L.H.Z."/>
            <person name="Delbaje E."/>
            <person name="Cruz R.B."/>
            <person name="Varani A.M."/>
            <person name="Fiore M.F."/>
        </authorList>
    </citation>
    <scope>NUCLEOTIDE SEQUENCE [LARGE SCALE GENOMIC DNA]</scope>
    <source>
        <strain evidence="1 2">CENA67</strain>
    </source>
</reference>
<organism evidence="1 2">
    <name type="scientific">Amazonocrinis nigriterrae CENA67</name>
    <dbReference type="NCBI Taxonomy" id="2794033"/>
    <lineage>
        <taxon>Bacteria</taxon>
        <taxon>Bacillati</taxon>
        <taxon>Cyanobacteriota</taxon>
        <taxon>Cyanophyceae</taxon>
        <taxon>Nostocales</taxon>
        <taxon>Nostocaceae</taxon>
        <taxon>Amazonocrinis</taxon>
        <taxon>Amazonocrinis nigriterrae</taxon>
    </lineage>
</organism>
<comment type="caution">
    <text evidence="1">The sequence shown here is derived from an EMBL/GenBank/DDBJ whole genome shotgun (WGS) entry which is preliminary data.</text>
</comment>
<accession>A0A8J7HUL2</accession>
<dbReference type="RefSeq" id="WP_198127623.1">
    <property type="nucleotide sequence ID" value="NZ_JAECZC010000074.1"/>
</dbReference>
<gene>
    <name evidence="1" type="ORF">I8748_27340</name>
</gene>
<keyword evidence="2" id="KW-1185">Reference proteome</keyword>
<dbReference type="Proteomes" id="UP000632766">
    <property type="component" value="Unassembled WGS sequence"/>
</dbReference>
<dbReference type="AlphaFoldDB" id="A0A8J7HUL2"/>
<protein>
    <submittedName>
        <fullName evidence="1">Uncharacterized protein</fullName>
    </submittedName>
</protein>
<name>A0A8J7HUL2_9NOST</name>